<accession>A0A1Q9DYR1</accession>
<sequence>MLSDQPLLMLLLEWSGMQCCNTDFGTVHSPVETRIIDHEIAVVVHSAVITAMENSAQWKLALAMLAEMWPQPNVVSFSEVSVQPNTITRNSLTAALVKDGQWQKAYRLIATIPGV</sequence>
<feature type="chain" id="PRO_5012299743" evidence="1">
    <location>
        <begin position="20"/>
        <end position="115"/>
    </location>
</feature>
<proteinExistence type="predicted"/>
<feature type="signal peptide" evidence="1">
    <location>
        <begin position="1"/>
        <end position="19"/>
    </location>
</feature>
<evidence type="ECO:0000256" key="1">
    <source>
        <dbReference type="SAM" id="SignalP"/>
    </source>
</evidence>
<dbReference type="OrthoDB" id="185373at2759"/>
<dbReference type="AlphaFoldDB" id="A0A1Q9DYR1"/>
<reference evidence="2 3" key="1">
    <citation type="submission" date="2016-02" db="EMBL/GenBank/DDBJ databases">
        <title>Genome analysis of coral dinoflagellate symbionts highlights evolutionary adaptations to a symbiotic lifestyle.</title>
        <authorList>
            <person name="Aranda M."/>
            <person name="Li Y."/>
            <person name="Liew Y.J."/>
            <person name="Baumgarten S."/>
            <person name="Simakov O."/>
            <person name="Wilson M."/>
            <person name="Piel J."/>
            <person name="Ashoor H."/>
            <person name="Bougouffa S."/>
            <person name="Bajic V.B."/>
            <person name="Ryu T."/>
            <person name="Ravasi T."/>
            <person name="Bayer T."/>
            <person name="Micklem G."/>
            <person name="Kim H."/>
            <person name="Bhak J."/>
            <person name="Lajeunesse T.C."/>
            <person name="Voolstra C.R."/>
        </authorList>
    </citation>
    <scope>NUCLEOTIDE SEQUENCE [LARGE SCALE GENOMIC DNA]</scope>
    <source>
        <strain evidence="2 3">CCMP2467</strain>
    </source>
</reference>
<name>A0A1Q9DYR1_SYMMI</name>
<protein>
    <submittedName>
        <fullName evidence="2">Uncharacterized protein</fullName>
    </submittedName>
</protein>
<dbReference type="Proteomes" id="UP000186817">
    <property type="component" value="Unassembled WGS sequence"/>
</dbReference>
<dbReference type="Gene3D" id="1.25.40.10">
    <property type="entry name" value="Tetratricopeptide repeat domain"/>
    <property type="match status" value="1"/>
</dbReference>
<keyword evidence="3" id="KW-1185">Reference proteome</keyword>
<comment type="caution">
    <text evidence="2">The sequence shown here is derived from an EMBL/GenBank/DDBJ whole genome shotgun (WGS) entry which is preliminary data.</text>
</comment>
<dbReference type="EMBL" id="LSRX01000331">
    <property type="protein sequence ID" value="OLQ00316.1"/>
    <property type="molecule type" value="Genomic_DNA"/>
</dbReference>
<gene>
    <name evidence="2" type="ORF">AK812_SmicGene17016</name>
</gene>
<evidence type="ECO:0000313" key="2">
    <source>
        <dbReference type="EMBL" id="OLQ00316.1"/>
    </source>
</evidence>
<keyword evidence="1" id="KW-0732">Signal</keyword>
<evidence type="ECO:0000313" key="3">
    <source>
        <dbReference type="Proteomes" id="UP000186817"/>
    </source>
</evidence>
<dbReference type="InterPro" id="IPR011990">
    <property type="entry name" value="TPR-like_helical_dom_sf"/>
</dbReference>
<organism evidence="2 3">
    <name type="scientific">Symbiodinium microadriaticum</name>
    <name type="common">Dinoflagellate</name>
    <name type="synonym">Zooxanthella microadriatica</name>
    <dbReference type="NCBI Taxonomy" id="2951"/>
    <lineage>
        <taxon>Eukaryota</taxon>
        <taxon>Sar</taxon>
        <taxon>Alveolata</taxon>
        <taxon>Dinophyceae</taxon>
        <taxon>Suessiales</taxon>
        <taxon>Symbiodiniaceae</taxon>
        <taxon>Symbiodinium</taxon>
    </lineage>
</organism>